<accession>A0A543A731</accession>
<dbReference type="Gene3D" id="1.10.1220.10">
    <property type="entry name" value="Met repressor-like"/>
    <property type="match status" value="1"/>
</dbReference>
<comment type="caution">
    <text evidence="1">The sequence shown here is derived from an EMBL/GenBank/DDBJ whole genome shotgun (WGS) entry which is preliminary data.</text>
</comment>
<dbReference type="RefSeq" id="WP_141780422.1">
    <property type="nucleotide sequence ID" value="NZ_VFOV01000001.1"/>
</dbReference>
<dbReference type="InterPro" id="IPR013321">
    <property type="entry name" value="Arc_rbn_hlx_hlx"/>
</dbReference>
<dbReference type="OrthoDB" id="3215765at2"/>
<organism evidence="1 2">
    <name type="scientific">Nocardioides albertanoniae</name>
    <dbReference type="NCBI Taxonomy" id="1175486"/>
    <lineage>
        <taxon>Bacteria</taxon>
        <taxon>Bacillati</taxon>
        <taxon>Actinomycetota</taxon>
        <taxon>Actinomycetes</taxon>
        <taxon>Propionibacteriales</taxon>
        <taxon>Nocardioidaceae</taxon>
        <taxon>Nocardioides</taxon>
    </lineage>
</organism>
<evidence type="ECO:0000313" key="1">
    <source>
        <dbReference type="EMBL" id="TQL68423.1"/>
    </source>
</evidence>
<dbReference type="AlphaFoldDB" id="A0A543A731"/>
<reference evidence="1 2" key="1">
    <citation type="submission" date="2019-06" db="EMBL/GenBank/DDBJ databases">
        <title>Sequencing the genomes of 1000 actinobacteria strains.</title>
        <authorList>
            <person name="Klenk H.-P."/>
        </authorList>
    </citation>
    <scope>NUCLEOTIDE SEQUENCE [LARGE SCALE GENOMIC DNA]</scope>
    <source>
        <strain evidence="1 2">DSM 25218</strain>
    </source>
</reference>
<evidence type="ECO:0008006" key="3">
    <source>
        <dbReference type="Google" id="ProtNLM"/>
    </source>
</evidence>
<gene>
    <name evidence="1" type="ORF">FB381_2312</name>
</gene>
<dbReference type="Proteomes" id="UP000320209">
    <property type="component" value="Unassembled WGS sequence"/>
</dbReference>
<name>A0A543A731_9ACTN</name>
<evidence type="ECO:0000313" key="2">
    <source>
        <dbReference type="Proteomes" id="UP000320209"/>
    </source>
</evidence>
<protein>
    <recommendedName>
        <fullName evidence="3">Ribbon-helix-helix CopG family protein</fullName>
    </recommendedName>
</protein>
<sequence>MSDILIRDLSEDEMARIDTEAERLGLDRSDYLRRWFTPDALRPLPPARPVAADDFAKFARLDDRDLMRDAWS</sequence>
<proteinExistence type="predicted"/>
<dbReference type="EMBL" id="VFOV01000001">
    <property type="protein sequence ID" value="TQL68423.1"/>
    <property type="molecule type" value="Genomic_DNA"/>
</dbReference>
<keyword evidence="2" id="KW-1185">Reference proteome</keyword>
<dbReference type="GO" id="GO:0006355">
    <property type="term" value="P:regulation of DNA-templated transcription"/>
    <property type="evidence" value="ECO:0007669"/>
    <property type="project" value="InterPro"/>
</dbReference>